<dbReference type="SUPFAM" id="SSF46785">
    <property type="entry name" value="Winged helix' DNA-binding domain"/>
    <property type="match status" value="1"/>
</dbReference>
<dbReference type="InterPro" id="IPR002846">
    <property type="entry name" value="NRD"/>
</dbReference>
<protein>
    <submittedName>
        <fullName evidence="3">Uncharacterized protein</fullName>
    </submittedName>
</protein>
<keyword evidence="4" id="KW-1185">Reference proteome</keyword>
<sequence length="324" mass="35316">MTDALIERKLIEIMRIISESDKPVGARSIADELNNRGYGIGERAVRYHLRILDERGFTKKEGYSGRVITELGEKELRDALIGDRLSFVSTRIEELMYRMNFDPETEEGNVIVNISLVDNNDLEDALEIIKIVTANGITISPRIQIFDENSDSKIDVPEGKTAIATVCSITIDGILLNQGVPVEPAYGGTLNIKNNEPVNFQDLISYSGTSIDPIKIFMSRKTTSVLDVLDTGTGKILANMRTIPASASEKALDVINRINASEIGGVIRTGESGEYVFGAPVDFGMSGVPVYVGTNVICAVEEAGIDVATYPVSTVLEYSNMSKL</sequence>
<dbReference type="RefSeq" id="WP_013194930.1">
    <property type="nucleotide sequence ID" value="NC_014253.1"/>
</dbReference>
<dbReference type="GeneID" id="9347153"/>
<gene>
    <name evidence="3" type="ordered locus">Metev_1513</name>
</gene>
<dbReference type="STRING" id="644295.Metev_1513"/>
<dbReference type="InterPro" id="IPR013668">
    <property type="entry name" value="RNase_R_HTH_12"/>
</dbReference>
<evidence type="ECO:0000259" key="2">
    <source>
        <dbReference type="Pfam" id="PF08461"/>
    </source>
</evidence>
<dbReference type="Pfam" id="PF08461">
    <property type="entry name" value="WHD_RNase_R"/>
    <property type="match status" value="1"/>
</dbReference>
<evidence type="ECO:0000259" key="1">
    <source>
        <dbReference type="Pfam" id="PF01995"/>
    </source>
</evidence>
<dbReference type="InterPro" id="IPR038982">
    <property type="entry name" value="NrpR"/>
</dbReference>
<dbReference type="InterPro" id="IPR036390">
    <property type="entry name" value="WH_DNA-bd_sf"/>
</dbReference>
<dbReference type="Proteomes" id="UP000000391">
    <property type="component" value="Chromosome"/>
</dbReference>
<dbReference type="Gene3D" id="3.30.70.1360">
    <property type="entry name" value="mj0159-like"/>
    <property type="match status" value="2"/>
</dbReference>
<name>D7E9U3_METEZ</name>
<evidence type="ECO:0000313" key="4">
    <source>
        <dbReference type="Proteomes" id="UP000000391"/>
    </source>
</evidence>
<dbReference type="HOGENOM" id="CLU_073525_0_0_2"/>
<accession>D7E9U3</accession>
<proteinExistence type="predicted"/>
<evidence type="ECO:0000313" key="3">
    <source>
        <dbReference type="EMBL" id="ADI74365.1"/>
    </source>
</evidence>
<dbReference type="KEGG" id="mev:Metev_1513"/>
<organism evidence="3 4">
    <name type="scientific">Methanohalobium evestigatum (strain ATCC BAA-1072 / DSM 3721 / NBRC 107634 / OCM 161 / Z-7303)</name>
    <dbReference type="NCBI Taxonomy" id="644295"/>
    <lineage>
        <taxon>Archaea</taxon>
        <taxon>Methanobacteriati</taxon>
        <taxon>Methanobacteriota</taxon>
        <taxon>Stenosarchaea group</taxon>
        <taxon>Methanomicrobia</taxon>
        <taxon>Methanosarcinales</taxon>
        <taxon>Methanosarcinaceae</taxon>
        <taxon>Methanohalobium</taxon>
    </lineage>
</organism>
<dbReference type="PANTHER" id="PTHR41964">
    <property type="entry name" value="GLOBAL NITROGEN REGULATOR NRPR"/>
    <property type="match status" value="1"/>
</dbReference>
<feature type="domain" description="NrpR regulatory" evidence="1">
    <location>
        <begin position="86"/>
        <end position="322"/>
    </location>
</feature>
<reference evidence="3 4" key="1">
    <citation type="submission" date="2010-06" db="EMBL/GenBank/DDBJ databases">
        <title>Complete sequence chromosome of Methanohalobium evestigatum Z-7303.</title>
        <authorList>
            <consortium name="US DOE Joint Genome Institute"/>
            <person name="Lucas S."/>
            <person name="Copeland A."/>
            <person name="Lapidus A."/>
            <person name="Cheng J.-F."/>
            <person name="Bruce D."/>
            <person name="Goodwin L."/>
            <person name="Pitluck S."/>
            <person name="Saunders E."/>
            <person name="Detter J.C."/>
            <person name="Han C."/>
            <person name="Tapia R."/>
            <person name="Land M."/>
            <person name="Hauser L."/>
            <person name="Kyrpides N."/>
            <person name="Mikhailova N."/>
            <person name="Sieprawska-Lupa M."/>
            <person name="Whitman W.B."/>
            <person name="Anderson I."/>
            <person name="Woyke T."/>
        </authorList>
    </citation>
    <scope>NUCLEOTIDE SEQUENCE [LARGE SCALE GENOMIC DNA]</scope>
    <source>
        <strain evidence="4">ATCC BAA-1072 / DSM 3721 / NBRC 107634 / OCM 161 / Z-7303</strain>
    </source>
</reference>
<feature type="domain" description="Ribonuclease R winged-helix" evidence="2">
    <location>
        <begin position="11"/>
        <end position="76"/>
    </location>
</feature>
<dbReference type="OrthoDB" id="358798at2157"/>
<dbReference type="Pfam" id="PF01995">
    <property type="entry name" value="NRD1_2"/>
    <property type="match status" value="1"/>
</dbReference>
<dbReference type="InterPro" id="IPR036984">
    <property type="entry name" value="NrpR_dom_sf"/>
</dbReference>
<dbReference type="AlphaFoldDB" id="D7E9U3"/>
<dbReference type="EMBL" id="CP002069">
    <property type="protein sequence ID" value="ADI74365.1"/>
    <property type="molecule type" value="Genomic_DNA"/>
</dbReference>
<dbReference type="PANTHER" id="PTHR41964:SF1">
    <property type="entry name" value="GLOBAL NITROGEN REGULATOR NRPR"/>
    <property type="match status" value="1"/>
</dbReference>